<organism evidence="1">
    <name type="scientific">Aphanomyces astaci</name>
    <name type="common">Crayfish plague agent</name>
    <dbReference type="NCBI Taxonomy" id="112090"/>
    <lineage>
        <taxon>Eukaryota</taxon>
        <taxon>Sar</taxon>
        <taxon>Stramenopiles</taxon>
        <taxon>Oomycota</taxon>
        <taxon>Saprolegniomycetes</taxon>
        <taxon>Saprolegniales</taxon>
        <taxon>Verrucalvaceae</taxon>
        <taxon>Aphanomyces</taxon>
    </lineage>
</organism>
<gene>
    <name evidence="1" type="ORF">H257_01454</name>
</gene>
<accession>W4HAI0</accession>
<dbReference type="EMBL" id="KI913115">
    <property type="protein sequence ID" value="ETV88098.1"/>
    <property type="molecule type" value="Genomic_DNA"/>
</dbReference>
<dbReference type="AlphaFoldDB" id="W4HAI0"/>
<dbReference type="GeneID" id="20803450"/>
<dbReference type="VEuPathDB" id="FungiDB:H257_01454"/>
<evidence type="ECO:0000313" key="1">
    <source>
        <dbReference type="EMBL" id="ETV88098.1"/>
    </source>
</evidence>
<reference evidence="1" key="1">
    <citation type="submission" date="2013-12" db="EMBL/GenBank/DDBJ databases">
        <title>The Genome Sequence of Aphanomyces astaci APO3.</title>
        <authorList>
            <consortium name="The Broad Institute Genomics Platform"/>
            <person name="Russ C."/>
            <person name="Tyler B."/>
            <person name="van West P."/>
            <person name="Dieguez-Uribeondo J."/>
            <person name="Young S.K."/>
            <person name="Zeng Q."/>
            <person name="Gargeya S."/>
            <person name="Fitzgerald M."/>
            <person name="Abouelleil A."/>
            <person name="Alvarado L."/>
            <person name="Chapman S.B."/>
            <person name="Gainer-Dewar J."/>
            <person name="Goldberg J."/>
            <person name="Griggs A."/>
            <person name="Gujja S."/>
            <person name="Hansen M."/>
            <person name="Howarth C."/>
            <person name="Imamovic A."/>
            <person name="Ireland A."/>
            <person name="Larimer J."/>
            <person name="McCowan C."/>
            <person name="Murphy C."/>
            <person name="Pearson M."/>
            <person name="Poon T.W."/>
            <person name="Priest M."/>
            <person name="Roberts A."/>
            <person name="Saif S."/>
            <person name="Shea T."/>
            <person name="Sykes S."/>
            <person name="Wortman J."/>
            <person name="Nusbaum C."/>
            <person name="Birren B."/>
        </authorList>
    </citation>
    <scope>NUCLEOTIDE SEQUENCE [LARGE SCALE GENOMIC DNA]</scope>
    <source>
        <strain evidence="1">APO3</strain>
    </source>
</reference>
<proteinExistence type="predicted"/>
<protein>
    <submittedName>
        <fullName evidence="1">Uncharacterized protein</fullName>
    </submittedName>
</protein>
<name>W4HAI0_APHAT</name>
<sequence length="104" mass="11930">MIIIDMRWRCVVLVQVYGIDLDVVRLILGMSRRSVARYNAMFTCTGHVIGNWWPVDVIAWVQDYAVCTLASTLKNAKQRFDIIFFRSGSFPSQPFVEYSCKTSG</sequence>
<dbReference type="RefSeq" id="XP_009822961.1">
    <property type="nucleotide sequence ID" value="XM_009824659.1"/>
</dbReference>